<dbReference type="Gene3D" id="3.40.50.720">
    <property type="entry name" value="NAD(P)-binding Rossmann-like Domain"/>
    <property type="match status" value="2"/>
</dbReference>
<dbReference type="PANTHER" id="PTHR45024:SF2">
    <property type="entry name" value="SCP2 DOMAIN-CONTAINING PROTEIN"/>
    <property type="match status" value="1"/>
</dbReference>
<dbReference type="InterPro" id="IPR002347">
    <property type="entry name" value="SDR_fam"/>
</dbReference>
<evidence type="ECO:0000256" key="1">
    <source>
        <dbReference type="ARBA" id="ARBA00006484"/>
    </source>
</evidence>
<keyword evidence="3" id="KW-0560">Oxidoreductase</keyword>
<name>A0A8H6Z3J7_9AGAR</name>
<comment type="similarity">
    <text evidence="1">Belongs to the short-chain dehydrogenases/reductases (SDR) family.</text>
</comment>
<reference evidence="5" key="1">
    <citation type="submission" date="2020-05" db="EMBL/GenBank/DDBJ databases">
        <title>Mycena genomes resolve the evolution of fungal bioluminescence.</title>
        <authorList>
            <person name="Tsai I.J."/>
        </authorList>
    </citation>
    <scope>NUCLEOTIDE SEQUENCE</scope>
    <source>
        <strain evidence="5">CCC161011</strain>
    </source>
</reference>
<evidence type="ECO:0000259" key="4">
    <source>
        <dbReference type="SMART" id="SM00822"/>
    </source>
</evidence>
<dbReference type="GO" id="GO:0016491">
    <property type="term" value="F:oxidoreductase activity"/>
    <property type="evidence" value="ECO:0007669"/>
    <property type="project" value="UniProtKB-KW"/>
</dbReference>
<dbReference type="InterPro" id="IPR051687">
    <property type="entry name" value="Peroxisomal_Beta-Oxidation"/>
</dbReference>
<dbReference type="SMART" id="SM00822">
    <property type="entry name" value="PKS_KR"/>
    <property type="match status" value="1"/>
</dbReference>
<feature type="domain" description="Ketoreductase" evidence="4">
    <location>
        <begin position="11"/>
        <end position="190"/>
    </location>
</feature>
<dbReference type="OrthoDB" id="3592703at2759"/>
<protein>
    <submittedName>
        <fullName evidence="5">Peroxisomal hydratase-dehydrogenase-epimerase</fullName>
    </submittedName>
</protein>
<dbReference type="PROSITE" id="PS00061">
    <property type="entry name" value="ADH_SHORT"/>
    <property type="match status" value="2"/>
</dbReference>
<dbReference type="InterPro" id="IPR036291">
    <property type="entry name" value="NAD(P)-bd_dom_sf"/>
</dbReference>
<keyword evidence="2" id="KW-0521">NADP</keyword>
<dbReference type="SUPFAM" id="SSF51735">
    <property type="entry name" value="NAD(P)-binding Rossmann-fold domains"/>
    <property type="match status" value="2"/>
</dbReference>
<comment type="caution">
    <text evidence="5">The sequence shown here is derived from an EMBL/GenBank/DDBJ whole genome shotgun (WGS) entry which is preliminary data.</text>
</comment>
<dbReference type="InterPro" id="IPR057326">
    <property type="entry name" value="KR_dom"/>
</dbReference>
<evidence type="ECO:0000313" key="6">
    <source>
        <dbReference type="Proteomes" id="UP000620124"/>
    </source>
</evidence>
<dbReference type="FunFam" id="3.40.50.720:FF:000084">
    <property type="entry name" value="Short-chain dehydrogenase reductase"/>
    <property type="match status" value="2"/>
</dbReference>
<dbReference type="Pfam" id="PF00106">
    <property type="entry name" value="adh_short"/>
    <property type="match status" value="2"/>
</dbReference>
<evidence type="ECO:0000313" key="5">
    <source>
        <dbReference type="EMBL" id="KAF7369691.1"/>
    </source>
</evidence>
<accession>A0A8H6Z3J7</accession>
<evidence type="ECO:0000256" key="3">
    <source>
        <dbReference type="ARBA" id="ARBA00023002"/>
    </source>
</evidence>
<dbReference type="AlphaFoldDB" id="A0A8H6Z3J7"/>
<dbReference type="EMBL" id="JACAZI010000002">
    <property type="protein sequence ID" value="KAF7369691.1"/>
    <property type="molecule type" value="Genomic_DNA"/>
</dbReference>
<dbReference type="Proteomes" id="UP000620124">
    <property type="component" value="Unassembled WGS sequence"/>
</dbReference>
<dbReference type="CDD" id="cd05353">
    <property type="entry name" value="hydroxyacyl-CoA-like_DH_SDR_c-like"/>
    <property type="match status" value="1"/>
</dbReference>
<keyword evidence="6" id="KW-1185">Reference proteome</keyword>
<gene>
    <name evidence="5" type="ORF">MVEN_00300300</name>
</gene>
<sequence>MSVPQLSFKGHTVVITGAGGGLGRSYSLLFASRGANVVVNDINSEAAQKVVDQIINAGGKAVKNTSSVTDGAALVNSALDAFGGVTILINNAGILRDKGFKKMTDKEWDEITEVHLKGAFACTKAAWPHFRKQKFGRILNTASAAGLYGNFGQANYAAAKMALVGFTKTLAIEGVKYGIKATVISPIAASPMSETIMSAEMLANLQPTLVAPFVLAVCHPDGVDATGKAFEVGGGFVAEIRWERSKGTVFKTDSSFTPSAVKAKWYEVGDFSGADHPKSLSDADTQGKLKLAATLPPNAPSFPQVRFDDKTVIVTGAGAGLGRAYAQMYGKLGANVVVNDISKNGAISVVDEIVKAGGKAVAAICSAEDGEAIVKTALETFNGVHVLIANAGILRDKSFQAMTEQEWDIVVAIHLRAPYKCAKAVWPIFQEQKFGRIVTICSQVAIYGNFGQANYAAAKAGVIGFTRTLAIEGKKYNIIANCIAPSAGTALTSTIWSQAMVDAFKPDFVAPVVGYLTCAGKDGPRLAIHCVSAYCLCEKTTSTPRAPCLRFPVAGPRRPGGSALGGYSFPAKVSYTPEDVVAKWSSITDFSDGRTTHPSTTAEALEQIVANFGSGGDAKAML</sequence>
<dbReference type="PANTHER" id="PTHR45024">
    <property type="entry name" value="DEHYDROGENASES, SHORT CHAIN"/>
    <property type="match status" value="1"/>
</dbReference>
<dbReference type="InterPro" id="IPR020904">
    <property type="entry name" value="Sc_DH/Rdtase_CS"/>
</dbReference>
<dbReference type="PRINTS" id="PR00080">
    <property type="entry name" value="SDRFAMILY"/>
</dbReference>
<dbReference type="PRINTS" id="PR00081">
    <property type="entry name" value="GDHRDH"/>
</dbReference>
<evidence type="ECO:0000256" key="2">
    <source>
        <dbReference type="ARBA" id="ARBA00022857"/>
    </source>
</evidence>
<organism evidence="5 6">
    <name type="scientific">Mycena venus</name>
    <dbReference type="NCBI Taxonomy" id="2733690"/>
    <lineage>
        <taxon>Eukaryota</taxon>
        <taxon>Fungi</taxon>
        <taxon>Dikarya</taxon>
        <taxon>Basidiomycota</taxon>
        <taxon>Agaricomycotina</taxon>
        <taxon>Agaricomycetes</taxon>
        <taxon>Agaricomycetidae</taxon>
        <taxon>Agaricales</taxon>
        <taxon>Marasmiineae</taxon>
        <taxon>Mycenaceae</taxon>
        <taxon>Mycena</taxon>
    </lineage>
</organism>
<proteinExistence type="inferred from homology"/>
<dbReference type="Gene3D" id="1.10.287.4290">
    <property type="match status" value="1"/>
</dbReference>